<dbReference type="EMBL" id="MKZS01000001">
    <property type="protein sequence ID" value="OLT61270.1"/>
    <property type="molecule type" value="Genomic_DNA"/>
</dbReference>
<organism evidence="1 2">
    <name type="scientific">Moorena bouillonii PNG</name>
    <dbReference type="NCBI Taxonomy" id="568701"/>
    <lineage>
        <taxon>Bacteria</taxon>
        <taxon>Bacillati</taxon>
        <taxon>Cyanobacteriota</taxon>
        <taxon>Cyanophyceae</taxon>
        <taxon>Coleofasciculales</taxon>
        <taxon>Coleofasciculaceae</taxon>
        <taxon>Moorena</taxon>
    </lineage>
</organism>
<protein>
    <submittedName>
        <fullName evidence="1">Uncharacterized protein</fullName>
    </submittedName>
</protein>
<accession>A0A1U7N5N7</accession>
<dbReference type="Proteomes" id="UP000186657">
    <property type="component" value="Unassembled WGS sequence"/>
</dbReference>
<evidence type="ECO:0000313" key="2">
    <source>
        <dbReference type="Proteomes" id="UP000186657"/>
    </source>
</evidence>
<dbReference type="AlphaFoldDB" id="A0A1U7N5N7"/>
<keyword evidence="2" id="KW-1185">Reference proteome</keyword>
<name>A0A1U7N5N7_9CYAN</name>
<reference evidence="1 2" key="1">
    <citation type="submission" date="2016-10" db="EMBL/GenBank/DDBJ databases">
        <title>Comparative genomics uncovers the prolific and rare metabolic potential of the cyanobacterial genus Moorea.</title>
        <authorList>
            <person name="Leao T."/>
            <person name="Castelao G."/>
            <person name="Korobeynikov A."/>
            <person name="Monroe E.A."/>
            <person name="Podell S."/>
            <person name="Glukhov E."/>
            <person name="Allen E."/>
            <person name="Gerwick W.H."/>
            <person name="Gerwick L."/>
        </authorList>
    </citation>
    <scope>NUCLEOTIDE SEQUENCE [LARGE SCALE GENOMIC DNA]</scope>
    <source>
        <strain evidence="1 2">PNG5-198</strain>
    </source>
</reference>
<gene>
    <name evidence="1" type="ORF">BJP37_21860</name>
</gene>
<evidence type="ECO:0000313" key="1">
    <source>
        <dbReference type="EMBL" id="OLT61270.1"/>
    </source>
</evidence>
<proteinExistence type="predicted"/>
<comment type="caution">
    <text evidence="1">The sequence shown here is derived from an EMBL/GenBank/DDBJ whole genome shotgun (WGS) entry which is preliminary data.</text>
</comment>
<sequence>MTIVGWANSDVNSGMFGSWKPAIGTLVGGHCSGKFRQGWGLVSSNAHPTKCILCCHPVRFQAMLWVGKVMVNSGRFGRHRYPGWWALLWSIPAGLGVGFKECPPYKSYKSDRVAAPKEHRTTKCTLVGGHCSGKFRQSWGLISSNAHPTKCLLLGGHCSGQFRQDWELVSSNAHPTKCVLQNAFA</sequence>